<gene>
    <name evidence="5 8" type="primary">rimM</name>
    <name evidence="8" type="ORF">D9V68_02000</name>
</gene>
<dbReference type="GO" id="GO:0005737">
    <property type="term" value="C:cytoplasm"/>
    <property type="evidence" value="ECO:0007669"/>
    <property type="project" value="UniProtKB-SubCell"/>
</dbReference>
<dbReference type="InterPro" id="IPR002676">
    <property type="entry name" value="RimM_N"/>
</dbReference>
<dbReference type="RefSeq" id="WP_158357847.1">
    <property type="nucleotide sequence ID" value="NZ_CP034876.1"/>
</dbReference>
<name>A0A4D6XTR9_9GAMM</name>
<keyword evidence="2 5" id="KW-0690">Ribosome biogenesis</keyword>
<dbReference type="Gene3D" id="2.40.30.60">
    <property type="entry name" value="RimM"/>
    <property type="match status" value="1"/>
</dbReference>
<dbReference type="InterPro" id="IPR036976">
    <property type="entry name" value="RimM_N_sf"/>
</dbReference>
<dbReference type="HAMAP" id="MF_00014">
    <property type="entry name" value="Ribosome_mat_RimM"/>
    <property type="match status" value="1"/>
</dbReference>
<feature type="domain" description="RimM N-terminal" evidence="6">
    <location>
        <begin position="15"/>
        <end position="95"/>
    </location>
</feature>
<evidence type="ECO:0000256" key="3">
    <source>
        <dbReference type="ARBA" id="ARBA00022552"/>
    </source>
</evidence>
<comment type="subunit">
    <text evidence="5">Binds ribosomal protein uS19.</text>
</comment>
<dbReference type="Gene3D" id="2.30.30.240">
    <property type="entry name" value="PRC-barrel domain"/>
    <property type="match status" value="1"/>
</dbReference>
<dbReference type="InterPro" id="IPR011033">
    <property type="entry name" value="PRC_barrel-like_sf"/>
</dbReference>
<comment type="function">
    <text evidence="5">An accessory protein needed during the final step in the assembly of 30S ribosomal subunit, possibly for assembly of the head region. Essential for efficient processing of 16S rRNA. May be needed both before and after RbfA during the maturation of 16S rRNA. It has affinity for free ribosomal 30S subunits but not for 70S ribosomes.</text>
</comment>
<dbReference type="AlphaFoldDB" id="A0A4D6XTR9"/>
<dbReference type="OrthoDB" id="9783509at2"/>
<dbReference type="InterPro" id="IPR009000">
    <property type="entry name" value="Transl_B-barrel_sf"/>
</dbReference>
<dbReference type="Proteomes" id="UP000298738">
    <property type="component" value="Chromosome"/>
</dbReference>
<dbReference type="PANTHER" id="PTHR33692">
    <property type="entry name" value="RIBOSOME MATURATION FACTOR RIMM"/>
    <property type="match status" value="1"/>
</dbReference>
<protein>
    <recommendedName>
        <fullName evidence="5">Ribosome maturation factor RimM</fullName>
    </recommendedName>
</protein>
<keyword evidence="1 5" id="KW-0963">Cytoplasm</keyword>
<sequence length="176" mass="21072">MVNISINKPFKPLLIGKVGKAYGILGWISVFSFTEKEEKIFKYLPWFFYKEKKWTKVQINNWKKHKNNFIVQIKGISDRSKARKVTNSDILISKHKLPSLKKNEYYWNDIINYEVFNVDKHYLGKVTSLIRTKNNDILIIKNSLEKFNKNILIPFIENQIIKNIDTHYKYITVQWN</sequence>
<dbReference type="PANTHER" id="PTHR33692:SF1">
    <property type="entry name" value="RIBOSOME MATURATION FACTOR RIMM"/>
    <property type="match status" value="1"/>
</dbReference>
<dbReference type="InterPro" id="IPR011961">
    <property type="entry name" value="RimM"/>
</dbReference>
<evidence type="ECO:0000259" key="6">
    <source>
        <dbReference type="Pfam" id="PF01782"/>
    </source>
</evidence>
<evidence type="ECO:0000313" key="8">
    <source>
        <dbReference type="EMBL" id="QCI21112.1"/>
    </source>
</evidence>
<evidence type="ECO:0000256" key="5">
    <source>
        <dbReference type="HAMAP-Rule" id="MF_00014"/>
    </source>
</evidence>
<dbReference type="SUPFAM" id="SSF50447">
    <property type="entry name" value="Translation proteins"/>
    <property type="match status" value="1"/>
</dbReference>
<dbReference type="GO" id="GO:0042274">
    <property type="term" value="P:ribosomal small subunit biogenesis"/>
    <property type="evidence" value="ECO:0007669"/>
    <property type="project" value="UniProtKB-UniRule"/>
</dbReference>
<dbReference type="InterPro" id="IPR027275">
    <property type="entry name" value="PRC-brl_dom"/>
</dbReference>
<comment type="subcellular location">
    <subcellularLocation>
        <location evidence="5">Cytoplasm</location>
    </subcellularLocation>
</comment>
<keyword evidence="3 5" id="KW-0698">rRNA processing</keyword>
<dbReference type="EMBL" id="CP034876">
    <property type="protein sequence ID" value="QCI21112.1"/>
    <property type="molecule type" value="Genomic_DNA"/>
</dbReference>
<comment type="domain">
    <text evidence="5">The PRC barrel domain binds ribosomal protein uS19.</text>
</comment>
<evidence type="ECO:0000256" key="4">
    <source>
        <dbReference type="ARBA" id="ARBA00023186"/>
    </source>
</evidence>
<evidence type="ECO:0000259" key="7">
    <source>
        <dbReference type="Pfam" id="PF05239"/>
    </source>
</evidence>
<evidence type="ECO:0000313" key="9">
    <source>
        <dbReference type="Proteomes" id="UP000298738"/>
    </source>
</evidence>
<proteinExistence type="inferred from homology"/>
<feature type="domain" description="PRC-barrel" evidence="7">
    <location>
        <begin position="103"/>
        <end position="173"/>
    </location>
</feature>
<reference evidence="8 9" key="2">
    <citation type="submission" date="2019-05" db="EMBL/GenBank/DDBJ databases">
        <title>Genome evolution of the obligate endosymbiont Buchnera aphidicola.</title>
        <authorList>
            <person name="Moran N.A."/>
        </authorList>
    </citation>
    <scope>NUCLEOTIDE SEQUENCE [LARGE SCALE GENOMIC DNA]</scope>
    <source>
        <strain evidence="8 9">Hla</strain>
    </source>
</reference>
<dbReference type="NCBIfam" id="TIGR02273">
    <property type="entry name" value="16S_RimM"/>
    <property type="match status" value="1"/>
</dbReference>
<accession>A0A4D6XTR9</accession>
<organism evidence="8 9">
    <name type="scientific">Buchnera aphidicola</name>
    <name type="common">Hyperomyzus lactucae</name>
    <dbReference type="NCBI Taxonomy" id="1241860"/>
    <lineage>
        <taxon>Bacteria</taxon>
        <taxon>Pseudomonadati</taxon>
        <taxon>Pseudomonadota</taxon>
        <taxon>Gammaproteobacteria</taxon>
        <taxon>Enterobacterales</taxon>
        <taxon>Erwiniaceae</taxon>
        <taxon>Buchnera</taxon>
    </lineage>
</organism>
<evidence type="ECO:0000256" key="2">
    <source>
        <dbReference type="ARBA" id="ARBA00022517"/>
    </source>
</evidence>
<evidence type="ECO:0000256" key="1">
    <source>
        <dbReference type="ARBA" id="ARBA00022490"/>
    </source>
</evidence>
<dbReference type="GO" id="GO:0006364">
    <property type="term" value="P:rRNA processing"/>
    <property type="evidence" value="ECO:0007669"/>
    <property type="project" value="UniProtKB-UniRule"/>
</dbReference>
<dbReference type="GO" id="GO:0005840">
    <property type="term" value="C:ribosome"/>
    <property type="evidence" value="ECO:0007669"/>
    <property type="project" value="InterPro"/>
</dbReference>
<dbReference type="SUPFAM" id="SSF50346">
    <property type="entry name" value="PRC-barrel domain"/>
    <property type="match status" value="1"/>
</dbReference>
<comment type="similarity">
    <text evidence="5">Belongs to the RimM family.</text>
</comment>
<keyword evidence="4 5" id="KW-0143">Chaperone</keyword>
<reference evidence="8 9" key="1">
    <citation type="submission" date="2018-12" db="EMBL/GenBank/DDBJ databases">
        <authorList>
            <person name="Chong R.A."/>
        </authorList>
    </citation>
    <scope>NUCLEOTIDE SEQUENCE [LARGE SCALE GENOMIC DNA]</scope>
    <source>
        <strain evidence="8 9">Hla</strain>
    </source>
</reference>
<dbReference type="Pfam" id="PF05239">
    <property type="entry name" value="PRC"/>
    <property type="match status" value="1"/>
</dbReference>
<dbReference type="GO" id="GO:0043022">
    <property type="term" value="F:ribosome binding"/>
    <property type="evidence" value="ECO:0007669"/>
    <property type="project" value="InterPro"/>
</dbReference>
<dbReference type="Pfam" id="PF01782">
    <property type="entry name" value="RimM"/>
    <property type="match status" value="1"/>
</dbReference>